<keyword evidence="4" id="KW-0547">Nucleotide-binding</keyword>
<evidence type="ECO:0000313" key="7">
    <source>
        <dbReference type="Proteomes" id="UP001500889"/>
    </source>
</evidence>
<keyword evidence="2 4" id="KW-0833">Ubl conjugation pathway</keyword>
<dbReference type="InterPro" id="IPR000608">
    <property type="entry name" value="UBC"/>
</dbReference>
<evidence type="ECO:0000256" key="4">
    <source>
        <dbReference type="RuleBase" id="RU362109"/>
    </source>
</evidence>
<dbReference type="EMBL" id="AP029264">
    <property type="protein sequence ID" value="BFF94166.1"/>
    <property type="molecule type" value="Genomic_DNA"/>
</dbReference>
<proteinExistence type="inferred from homology"/>
<dbReference type="InterPro" id="IPR050113">
    <property type="entry name" value="Ub_conjugating_enzyme"/>
</dbReference>
<protein>
    <submittedName>
        <fullName evidence="6">Ubiquitin-conjugating enzyme E2 5A-like</fullName>
    </submittedName>
</protein>
<evidence type="ECO:0000256" key="2">
    <source>
        <dbReference type="ARBA" id="ARBA00022786"/>
    </source>
</evidence>
<dbReference type="SMART" id="SM00212">
    <property type="entry name" value="UBCc"/>
    <property type="match status" value="1"/>
</dbReference>
<dbReference type="InterPro" id="IPR016135">
    <property type="entry name" value="UBQ-conjugating_enzyme/RWD"/>
</dbReference>
<comment type="similarity">
    <text evidence="4">Belongs to the ubiquitin-conjugating enzyme family.</text>
</comment>
<reference evidence="6 7" key="1">
    <citation type="submission" date="2024-02" db="EMBL/GenBank/DDBJ databases">
        <title>A chromosome-level genome assembly of Drosophila madeirensis, a fruit fly species endemic to Madeira island.</title>
        <authorList>
            <person name="Tomihara K."/>
            <person name="Llopart A."/>
            <person name="Yamamoto D."/>
        </authorList>
    </citation>
    <scope>NUCLEOTIDE SEQUENCE [LARGE SCALE GENOMIC DNA]</scope>
    <source>
        <strain evidence="6 7">RF1</strain>
    </source>
</reference>
<keyword evidence="1" id="KW-0808">Transferase</keyword>
<dbReference type="PROSITE" id="PS50127">
    <property type="entry name" value="UBC_2"/>
    <property type="match status" value="1"/>
</dbReference>
<evidence type="ECO:0000313" key="6">
    <source>
        <dbReference type="EMBL" id="BFF94166.1"/>
    </source>
</evidence>
<sequence>MAEIMANPTDGFQVENVEDDAYRWLATILGPTDTLYEGGKFKLELLFPSDYPFSPPKVRFLTKIFHCNISPDGHICLSILADEWSSILTVEKVLLSIISLLSDPNAHDPFFMGPAFVYLRHRQFHDEIARSWTKRCAKPAGPPESS</sequence>
<dbReference type="GO" id="GO:0005524">
    <property type="term" value="F:ATP binding"/>
    <property type="evidence" value="ECO:0007669"/>
    <property type="project" value="UniProtKB-UniRule"/>
</dbReference>
<dbReference type="PROSITE" id="PS00183">
    <property type="entry name" value="UBC_1"/>
    <property type="match status" value="1"/>
</dbReference>
<dbReference type="GO" id="GO:0016740">
    <property type="term" value="F:transferase activity"/>
    <property type="evidence" value="ECO:0007669"/>
    <property type="project" value="UniProtKB-KW"/>
</dbReference>
<feature type="domain" description="UBC core" evidence="5">
    <location>
        <begin position="1"/>
        <end position="138"/>
    </location>
</feature>
<evidence type="ECO:0000259" key="5">
    <source>
        <dbReference type="PROSITE" id="PS50127"/>
    </source>
</evidence>
<dbReference type="SUPFAM" id="SSF54495">
    <property type="entry name" value="UBC-like"/>
    <property type="match status" value="1"/>
</dbReference>
<feature type="active site" description="Glycyl thioester intermediate" evidence="3">
    <location>
        <position position="76"/>
    </location>
</feature>
<dbReference type="Gene3D" id="3.10.110.10">
    <property type="entry name" value="Ubiquitin Conjugating Enzyme"/>
    <property type="match status" value="1"/>
</dbReference>
<dbReference type="Proteomes" id="UP001500889">
    <property type="component" value="Chromosome U"/>
</dbReference>
<keyword evidence="4" id="KW-0067">ATP-binding</keyword>
<dbReference type="InterPro" id="IPR023313">
    <property type="entry name" value="UBQ-conjugating_AS"/>
</dbReference>
<evidence type="ECO:0000256" key="1">
    <source>
        <dbReference type="ARBA" id="ARBA00022679"/>
    </source>
</evidence>
<dbReference type="AlphaFoldDB" id="A0AAU9FEG1"/>
<dbReference type="Pfam" id="PF00179">
    <property type="entry name" value="UQ_con"/>
    <property type="match status" value="1"/>
</dbReference>
<gene>
    <name evidence="6" type="ORF">DMAD_11869</name>
</gene>
<keyword evidence="7" id="KW-1185">Reference proteome</keyword>
<accession>A0AAU9FEG1</accession>
<name>A0AAU9FEG1_DROMD</name>
<dbReference type="PANTHER" id="PTHR24067">
    <property type="entry name" value="UBIQUITIN-CONJUGATING ENZYME E2"/>
    <property type="match status" value="1"/>
</dbReference>
<organism evidence="6 7">
    <name type="scientific">Drosophila madeirensis</name>
    <name type="common">Fruit fly</name>
    <dbReference type="NCBI Taxonomy" id="30013"/>
    <lineage>
        <taxon>Eukaryota</taxon>
        <taxon>Metazoa</taxon>
        <taxon>Ecdysozoa</taxon>
        <taxon>Arthropoda</taxon>
        <taxon>Hexapoda</taxon>
        <taxon>Insecta</taxon>
        <taxon>Pterygota</taxon>
        <taxon>Neoptera</taxon>
        <taxon>Endopterygota</taxon>
        <taxon>Diptera</taxon>
        <taxon>Brachycera</taxon>
        <taxon>Muscomorpha</taxon>
        <taxon>Ephydroidea</taxon>
        <taxon>Drosophilidae</taxon>
        <taxon>Drosophila</taxon>
        <taxon>Sophophora</taxon>
    </lineage>
</organism>
<evidence type="ECO:0000256" key="3">
    <source>
        <dbReference type="PROSITE-ProRule" id="PRU10133"/>
    </source>
</evidence>